<dbReference type="EMBL" id="NBNE01000686">
    <property type="protein sequence ID" value="OWZ17824.1"/>
    <property type="molecule type" value="Genomic_DNA"/>
</dbReference>
<feature type="region of interest" description="Disordered" evidence="1">
    <location>
        <begin position="1"/>
        <end position="29"/>
    </location>
</feature>
<dbReference type="AlphaFoldDB" id="A0A225WK87"/>
<dbReference type="Proteomes" id="UP000198211">
    <property type="component" value="Unassembled WGS sequence"/>
</dbReference>
<proteinExistence type="predicted"/>
<evidence type="ECO:0000313" key="2">
    <source>
        <dbReference type="EMBL" id="OWZ17824.1"/>
    </source>
</evidence>
<evidence type="ECO:0000256" key="1">
    <source>
        <dbReference type="SAM" id="MobiDB-lite"/>
    </source>
</evidence>
<name>A0A225WK87_9STRA</name>
<sequence length="151" mass="17137">MNTPSNVSGDTRNNASSNTLNGISGDTRSTLVPEEDKAKIGLFYLGVISDIYTPNVGAEKDPNRPTINARVTLSAQPDDDEHHLWRRPSKNAETRQKITSQHIPIHNPKSGLPQIVFQTWAEFHEVLKAYERKYYLCFRIQSSETANHYNR</sequence>
<keyword evidence="3" id="KW-1185">Reference proteome</keyword>
<comment type="caution">
    <text evidence="2">The sequence shown here is derived from an EMBL/GenBank/DDBJ whole genome shotgun (WGS) entry which is preliminary data.</text>
</comment>
<protein>
    <submittedName>
        <fullName evidence="2">Uncharacterized protein</fullName>
    </submittedName>
</protein>
<gene>
    <name evidence="2" type="ORF">PHMEG_0008180</name>
</gene>
<accession>A0A225WK87</accession>
<reference evidence="3" key="1">
    <citation type="submission" date="2017-03" db="EMBL/GenBank/DDBJ databases">
        <title>Phytopthora megakarya and P. palmivora, two closely related causual agents of cacao black pod achieved similar genome size and gene model numbers by different mechanisms.</title>
        <authorList>
            <person name="Ali S."/>
            <person name="Shao J."/>
            <person name="Larry D.J."/>
            <person name="Kronmiller B."/>
            <person name="Shen D."/>
            <person name="Strem M.D."/>
            <person name="Melnick R.L."/>
            <person name="Guiltinan M.J."/>
            <person name="Tyler B.M."/>
            <person name="Meinhardt L.W."/>
            <person name="Bailey B.A."/>
        </authorList>
    </citation>
    <scope>NUCLEOTIDE SEQUENCE [LARGE SCALE GENOMIC DNA]</scope>
    <source>
        <strain evidence="3">zdho120</strain>
    </source>
</reference>
<evidence type="ECO:0000313" key="3">
    <source>
        <dbReference type="Proteomes" id="UP000198211"/>
    </source>
</evidence>
<dbReference type="OrthoDB" id="128989at2759"/>
<organism evidence="2 3">
    <name type="scientific">Phytophthora megakarya</name>
    <dbReference type="NCBI Taxonomy" id="4795"/>
    <lineage>
        <taxon>Eukaryota</taxon>
        <taxon>Sar</taxon>
        <taxon>Stramenopiles</taxon>
        <taxon>Oomycota</taxon>
        <taxon>Peronosporomycetes</taxon>
        <taxon>Peronosporales</taxon>
        <taxon>Peronosporaceae</taxon>
        <taxon>Phytophthora</taxon>
    </lineage>
</organism>